<dbReference type="InterPro" id="IPR051048">
    <property type="entry name" value="Peptidase_S8/S53_subtilisin"/>
</dbReference>
<feature type="active site" description="Charge relay system" evidence="7">
    <location>
        <position position="562"/>
    </location>
</feature>
<evidence type="ECO:0000313" key="11">
    <source>
        <dbReference type="EMBL" id="GMH88761.1"/>
    </source>
</evidence>
<dbReference type="InterPro" id="IPR000209">
    <property type="entry name" value="Peptidase_S8/S53_dom"/>
</dbReference>
<dbReference type="GO" id="GO:0006508">
    <property type="term" value="P:proteolysis"/>
    <property type="evidence" value="ECO:0007669"/>
    <property type="project" value="UniProtKB-KW"/>
</dbReference>
<dbReference type="SUPFAM" id="SSF49785">
    <property type="entry name" value="Galactose-binding domain-like"/>
    <property type="match status" value="1"/>
</dbReference>
<comment type="similarity">
    <text evidence="1 7">Belongs to the peptidase S8 family.</text>
</comment>
<keyword evidence="8" id="KW-0812">Transmembrane</keyword>
<evidence type="ECO:0000256" key="9">
    <source>
        <dbReference type="SAM" id="SignalP"/>
    </source>
</evidence>
<evidence type="ECO:0000256" key="8">
    <source>
        <dbReference type="SAM" id="Phobius"/>
    </source>
</evidence>
<dbReference type="CDD" id="cd04842">
    <property type="entry name" value="Peptidases_S8_Kp43_protease"/>
    <property type="match status" value="1"/>
</dbReference>
<evidence type="ECO:0000256" key="2">
    <source>
        <dbReference type="ARBA" id="ARBA00022670"/>
    </source>
</evidence>
<evidence type="ECO:0000256" key="4">
    <source>
        <dbReference type="ARBA" id="ARBA00022825"/>
    </source>
</evidence>
<dbReference type="Proteomes" id="UP001165085">
    <property type="component" value="Unassembled WGS sequence"/>
</dbReference>
<dbReference type="Gene3D" id="3.40.50.200">
    <property type="entry name" value="Peptidase S8/S53 domain"/>
    <property type="match status" value="1"/>
</dbReference>
<protein>
    <recommendedName>
        <fullName evidence="6">subtilisin</fullName>
        <ecNumber evidence="6">3.4.21.62</ecNumber>
    </recommendedName>
</protein>
<dbReference type="AlphaFoldDB" id="A0A9W7BDW8"/>
<feature type="chain" id="PRO_5040943409" description="subtilisin" evidence="9">
    <location>
        <begin position="20"/>
        <end position="852"/>
    </location>
</feature>
<feature type="active site" description="Charge relay system" evidence="7">
    <location>
        <position position="384"/>
    </location>
</feature>
<sequence>MEFIYVLASLLLLFAPTGAQDLSSYCPEAIRTAEHAIPYEAYRTFRTDYSLEYCVLTTTITDPNDGSTSTKNTPSALSQAVCPSAGGTWTHRTGWEDESGSGGLSTSQKYLCAVSTFALMEDKCTYMAMSDDRAASVSSVRSLGFNDLDMTNLQIYDADGDPNTKNKVVFTLSLTSTEYTAMISASTFTYLQPVLHNVKVSPILESVESNANLRIRGNSERSATQLKEAVETYITANTEYCTNCVVTISEDFTTSTYSINEVLVTGTTDAAAFAAALTVDHDATGLITSITADMPNVKWNDEASWILQSGNATARHTPFWDRGIYGDNVVAGVGDSGLDYQSCYFYDETVPVTFDGQLYENTAHRKVVQYVAFADAVEGENGGHGTHVAGTIAGSSSGGEADGGMAPNAKIAFYDIGNPGAQFLTVPGNLAVSMFPPAHRLGAQLHSNSWGSASNVYSGNSRQIDEYSYEHQDFLVLVAAGNSGSSPGTLGSPATAKNCISVGATQNGNNDNDLAGFSSRGPAFDGRIKPDVVAPGLSVTSANSIPTPTDNHCSRTNMAGTSMATPATAGIVALAQQYFQDGFYPSGKKTMEDGFKPMGALLKAVIVNSAQRLTGGNANAQGTGYPNFDQGFGIVELDQTLNFENSDKGLFLRGDFSNMPTFTSPSDPPVIHKFTSTCSSSSFRATLVWHDPPSQTSNSKSLLNDLDILVTSSDGVEIYPNGGTQRDSINNVESISFKSEKGKEYTVKIYATDIQVGVQPYSYVVTGCFISPDRPIPSNILSKEILIKAGIGLIGICLLAGLTFGAYKLGKGRNGKNNTFEGIERIEDKKVQGKGKVRKNMWQDTKKWNDMI</sequence>
<evidence type="ECO:0000256" key="6">
    <source>
        <dbReference type="ARBA" id="ARBA00023619"/>
    </source>
</evidence>
<feature type="active site" description="Charge relay system" evidence="7">
    <location>
        <position position="335"/>
    </location>
</feature>
<dbReference type="PROSITE" id="PS00138">
    <property type="entry name" value="SUBTILASE_SER"/>
    <property type="match status" value="1"/>
</dbReference>
<evidence type="ECO:0000259" key="10">
    <source>
        <dbReference type="Pfam" id="PF00082"/>
    </source>
</evidence>
<dbReference type="Gene3D" id="2.60.120.380">
    <property type="match status" value="1"/>
</dbReference>
<feature type="domain" description="Peptidase S8/S53" evidence="10">
    <location>
        <begin position="326"/>
        <end position="624"/>
    </location>
</feature>
<keyword evidence="4 7" id="KW-0720">Serine protease</keyword>
<dbReference type="InterPro" id="IPR036852">
    <property type="entry name" value="Peptidase_S8/S53_dom_sf"/>
</dbReference>
<proteinExistence type="inferred from homology"/>
<keyword evidence="3 7" id="KW-0378">Hydrolase</keyword>
<reference evidence="12" key="1">
    <citation type="journal article" date="2023" name="Commun. Biol.">
        <title>Genome analysis of Parmales, the sister group of diatoms, reveals the evolutionary specialization of diatoms from phago-mixotrophs to photoautotrophs.</title>
        <authorList>
            <person name="Ban H."/>
            <person name="Sato S."/>
            <person name="Yoshikawa S."/>
            <person name="Yamada K."/>
            <person name="Nakamura Y."/>
            <person name="Ichinomiya M."/>
            <person name="Sato N."/>
            <person name="Blanc-Mathieu R."/>
            <person name="Endo H."/>
            <person name="Kuwata A."/>
            <person name="Ogata H."/>
        </authorList>
    </citation>
    <scope>NUCLEOTIDE SEQUENCE [LARGE SCALE GENOMIC DNA]</scope>
    <source>
        <strain evidence="12">NIES 3701</strain>
    </source>
</reference>
<dbReference type="OrthoDB" id="10256524at2759"/>
<accession>A0A9W7BDW8</accession>
<dbReference type="SUPFAM" id="SSF52743">
    <property type="entry name" value="Subtilisin-like"/>
    <property type="match status" value="1"/>
</dbReference>
<evidence type="ECO:0000256" key="3">
    <source>
        <dbReference type="ARBA" id="ARBA00022801"/>
    </source>
</evidence>
<feature type="signal peptide" evidence="9">
    <location>
        <begin position="1"/>
        <end position="19"/>
    </location>
</feature>
<keyword evidence="8" id="KW-1133">Transmembrane helix</keyword>
<feature type="transmembrane region" description="Helical" evidence="8">
    <location>
        <begin position="785"/>
        <end position="807"/>
    </location>
</feature>
<organism evidence="11 12">
    <name type="scientific">Triparma strigata</name>
    <dbReference type="NCBI Taxonomy" id="1606541"/>
    <lineage>
        <taxon>Eukaryota</taxon>
        <taxon>Sar</taxon>
        <taxon>Stramenopiles</taxon>
        <taxon>Ochrophyta</taxon>
        <taxon>Bolidophyceae</taxon>
        <taxon>Parmales</taxon>
        <taxon>Triparmaceae</taxon>
        <taxon>Triparma</taxon>
    </lineage>
</organism>
<evidence type="ECO:0000256" key="1">
    <source>
        <dbReference type="ARBA" id="ARBA00011073"/>
    </source>
</evidence>
<keyword evidence="2 7" id="KW-0645">Protease</keyword>
<dbReference type="InterPro" id="IPR008979">
    <property type="entry name" value="Galactose-bd-like_sf"/>
</dbReference>
<keyword evidence="8" id="KW-0472">Membrane</keyword>
<dbReference type="Pfam" id="PF00082">
    <property type="entry name" value="Peptidase_S8"/>
    <property type="match status" value="1"/>
</dbReference>
<dbReference type="InterPro" id="IPR015500">
    <property type="entry name" value="Peptidase_S8_subtilisin-rel"/>
</dbReference>
<dbReference type="PANTHER" id="PTHR43399:SF4">
    <property type="entry name" value="CELL WALL-ASSOCIATED PROTEASE"/>
    <property type="match status" value="1"/>
</dbReference>
<dbReference type="GO" id="GO:0004252">
    <property type="term" value="F:serine-type endopeptidase activity"/>
    <property type="evidence" value="ECO:0007669"/>
    <property type="project" value="UniProtKB-UniRule"/>
</dbReference>
<name>A0A9W7BDW8_9STRA</name>
<dbReference type="PANTHER" id="PTHR43399">
    <property type="entry name" value="SUBTILISIN-RELATED"/>
    <property type="match status" value="1"/>
</dbReference>
<keyword evidence="12" id="KW-1185">Reference proteome</keyword>
<gene>
    <name evidence="11" type="ORF">TrST_g6202</name>
</gene>
<dbReference type="EC" id="3.4.21.62" evidence="6"/>
<keyword evidence="9" id="KW-0732">Signal</keyword>
<dbReference type="PRINTS" id="PR00723">
    <property type="entry name" value="SUBTILISIN"/>
</dbReference>
<evidence type="ECO:0000313" key="12">
    <source>
        <dbReference type="Proteomes" id="UP001165085"/>
    </source>
</evidence>
<comment type="catalytic activity">
    <reaction evidence="5">
        <text>Hydrolysis of proteins with broad specificity for peptide bonds, and a preference for a large uncharged residue in P1. Hydrolyzes peptide amides.</text>
        <dbReference type="EC" id="3.4.21.62"/>
    </reaction>
</comment>
<dbReference type="PROSITE" id="PS00137">
    <property type="entry name" value="SUBTILASE_HIS"/>
    <property type="match status" value="1"/>
</dbReference>
<dbReference type="PROSITE" id="PS51892">
    <property type="entry name" value="SUBTILASE"/>
    <property type="match status" value="1"/>
</dbReference>
<dbReference type="EMBL" id="BRXY01000347">
    <property type="protein sequence ID" value="GMH88761.1"/>
    <property type="molecule type" value="Genomic_DNA"/>
</dbReference>
<dbReference type="InterPro" id="IPR022398">
    <property type="entry name" value="Peptidase_S8_His-AS"/>
</dbReference>
<dbReference type="InterPro" id="IPR034058">
    <property type="entry name" value="TagA/B/C/D_pept_dom"/>
</dbReference>
<evidence type="ECO:0000256" key="5">
    <source>
        <dbReference type="ARBA" id="ARBA00023529"/>
    </source>
</evidence>
<dbReference type="InterPro" id="IPR023828">
    <property type="entry name" value="Peptidase_S8_Ser-AS"/>
</dbReference>
<evidence type="ECO:0000256" key="7">
    <source>
        <dbReference type="PROSITE-ProRule" id="PRU01240"/>
    </source>
</evidence>
<comment type="caution">
    <text evidence="11">The sequence shown here is derived from an EMBL/GenBank/DDBJ whole genome shotgun (WGS) entry which is preliminary data.</text>
</comment>